<evidence type="ECO:0000256" key="1">
    <source>
        <dbReference type="ARBA" id="ARBA00000385"/>
    </source>
</evidence>
<keyword evidence="3 5" id="KW-0819">tRNA processing</keyword>
<dbReference type="SUPFAM" id="SSF55120">
    <property type="entry name" value="Pseudouridine synthase"/>
    <property type="match status" value="1"/>
</dbReference>
<dbReference type="Pfam" id="PF01509">
    <property type="entry name" value="TruB_N"/>
    <property type="match status" value="1"/>
</dbReference>
<dbReference type="RefSeq" id="WP_069959294.1">
    <property type="nucleotide sequence ID" value="NZ_MCGG01000072.1"/>
</dbReference>
<organism evidence="8 9">
    <name type="scientific">Magnetovibrio blakemorei</name>
    <dbReference type="NCBI Taxonomy" id="28181"/>
    <lineage>
        <taxon>Bacteria</taxon>
        <taxon>Pseudomonadati</taxon>
        <taxon>Pseudomonadota</taxon>
        <taxon>Alphaproteobacteria</taxon>
        <taxon>Rhodospirillales</taxon>
        <taxon>Magnetovibrionaceae</taxon>
        <taxon>Magnetovibrio</taxon>
    </lineage>
</organism>
<dbReference type="Proteomes" id="UP000095347">
    <property type="component" value="Unassembled WGS sequence"/>
</dbReference>
<sequence>MARKRKGLPVHGWVAFDKPKGMSSSQAVGKVRFLLNAQKAGHGGTLDPLATGVLPIALGEATKTMSFVMDGQKAYRCWVRFGEARTTLDAEGQVTETSDVRPTAEEIEAVLPEFEGDIEQVPPIFSALKIDGERAYKLARKLAHAQNGDEPALEMKSRAVHIDKITLVEMPEADLAVIDVKCGKGTYIRSLARDLAARLGTVGYVADLRRTQAGPFTENQVISLDSLESMGHSARLEEAVLPIMTALDDIPALALTEAEAGNMRHGMPAPAMAVLSRSPDVKVAFGQTVVVMEGTVPLALARIEGGEIRPIRVLNL</sequence>
<dbReference type="GO" id="GO:0031119">
    <property type="term" value="P:tRNA pseudouridine synthesis"/>
    <property type="evidence" value="ECO:0007669"/>
    <property type="project" value="UniProtKB-UniRule"/>
</dbReference>
<dbReference type="InterPro" id="IPR020103">
    <property type="entry name" value="PsdUridine_synth_cat_dom_sf"/>
</dbReference>
<proteinExistence type="inferred from homology"/>
<evidence type="ECO:0000259" key="6">
    <source>
        <dbReference type="Pfam" id="PF01509"/>
    </source>
</evidence>
<evidence type="ECO:0000259" key="7">
    <source>
        <dbReference type="Pfam" id="PF16198"/>
    </source>
</evidence>
<dbReference type="EC" id="5.4.99.25" evidence="5"/>
<evidence type="ECO:0000256" key="3">
    <source>
        <dbReference type="ARBA" id="ARBA00022694"/>
    </source>
</evidence>
<evidence type="ECO:0000313" key="9">
    <source>
        <dbReference type="Proteomes" id="UP000095347"/>
    </source>
</evidence>
<dbReference type="Pfam" id="PF16198">
    <property type="entry name" value="TruB_C_2"/>
    <property type="match status" value="1"/>
</dbReference>
<protein>
    <recommendedName>
        <fullName evidence="5">tRNA pseudouridine synthase B</fullName>
        <ecNumber evidence="5">5.4.99.25</ecNumber>
    </recommendedName>
    <alternativeName>
        <fullName evidence="5">tRNA pseudouridine(55) synthase</fullName>
        <shortName evidence="5">Psi55 synthase</shortName>
    </alternativeName>
    <alternativeName>
        <fullName evidence="5">tRNA pseudouridylate synthase</fullName>
    </alternativeName>
    <alternativeName>
        <fullName evidence="5">tRNA-uridine isomerase</fullName>
    </alternativeName>
</protein>
<dbReference type="HAMAP" id="MF_01080">
    <property type="entry name" value="TruB_bact"/>
    <property type="match status" value="1"/>
</dbReference>
<keyword evidence="4 5" id="KW-0413">Isomerase</keyword>
<comment type="caution">
    <text evidence="8">The sequence shown here is derived from an EMBL/GenBank/DDBJ whole genome shotgun (WGS) entry which is preliminary data.</text>
</comment>
<evidence type="ECO:0000256" key="4">
    <source>
        <dbReference type="ARBA" id="ARBA00023235"/>
    </source>
</evidence>
<dbReference type="AlphaFoldDB" id="A0A1E5Q3G7"/>
<dbReference type="PANTHER" id="PTHR13767:SF2">
    <property type="entry name" value="PSEUDOURIDYLATE SYNTHASE TRUB1"/>
    <property type="match status" value="1"/>
</dbReference>
<dbReference type="InterPro" id="IPR032819">
    <property type="entry name" value="TruB_C"/>
</dbReference>
<feature type="active site" description="Nucleophile" evidence="5">
    <location>
        <position position="47"/>
    </location>
</feature>
<dbReference type="PANTHER" id="PTHR13767">
    <property type="entry name" value="TRNA-PSEUDOURIDINE SYNTHASE"/>
    <property type="match status" value="1"/>
</dbReference>
<feature type="domain" description="Pseudouridine synthase II N-terminal" evidence="6">
    <location>
        <begin position="34"/>
        <end position="188"/>
    </location>
</feature>
<keyword evidence="9" id="KW-1185">Reference proteome</keyword>
<dbReference type="NCBIfam" id="TIGR00431">
    <property type="entry name" value="TruB"/>
    <property type="match status" value="1"/>
</dbReference>
<comment type="similarity">
    <text evidence="2 5">Belongs to the pseudouridine synthase TruB family. Type 1 subfamily.</text>
</comment>
<dbReference type="EMBL" id="MCGG01000072">
    <property type="protein sequence ID" value="OEJ64310.1"/>
    <property type="molecule type" value="Genomic_DNA"/>
</dbReference>
<dbReference type="InterPro" id="IPR014780">
    <property type="entry name" value="tRNA_psdUridine_synth_TruB"/>
</dbReference>
<evidence type="ECO:0000256" key="2">
    <source>
        <dbReference type="ARBA" id="ARBA00005642"/>
    </source>
</evidence>
<comment type="function">
    <text evidence="5">Responsible for synthesis of pseudouridine from uracil-55 in the psi GC loop of transfer RNAs.</text>
</comment>
<dbReference type="GO" id="GO:0160148">
    <property type="term" value="F:tRNA pseudouridine(55) synthase activity"/>
    <property type="evidence" value="ECO:0007669"/>
    <property type="project" value="UniProtKB-EC"/>
</dbReference>
<evidence type="ECO:0000256" key="5">
    <source>
        <dbReference type="HAMAP-Rule" id="MF_01080"/>
    </source>
</evidence>
<dbReference type="Gene3D" id="3.30.2350.10">
    <property type="entry name" value="Pseudouridine synthase"/>
    <property type="match status" value="1"/>
</dbReference>
<name>A0A1E5Q3G7_9PROT</name>
<dbReference type="CDD" id="cd02573">
    <property type="entry name" value="PseudoU_synth_EcTruB"/>
    <property type="match status" value="1"/>
</dbReference>
<dbReference type="GO" id="GO:0003723">
    <property type="term" value="F:RNA binding"/>
    <property type="evidence" value="ECO:0007669"/>
    <property type="project" value="InterPro"/>
</dbReference>
<dbReference type="GO" id="GO:1990481">
    <property type="term" value="P:mRNA pseudouridine synthesis"/>
    <property type="evidence" value="ECO:0007669"/>
    <property type="project" value="TreeGrafter"/>
</dbReference>
<accession>A0A1E5Q3G7</accession>
<dbReference type="OrthoDB" id="9802309at2"/>
<reference evidence="9" key="1">
    <citation type="submission" date="2016-07" db="EMBL/GenBank/DDBJ databases">
        <authorList>
            <person name="Florea S."/>
            <person name="Webb J.S."/>
            <person name="Jaromczyk J."/>
            <person name="Schardl C.L."/>
        </authorList>
    </citation>
    <scope>NUCLEOTIDE SEQUENCE [LARGE SCALE GENOMIC DNA]</scope>
    <source>
        <strain evidence="9">MV-1</strain>
    </source>
</reference>
<dbReference type="InterPro" id="IPR002501">
    <property type="entry name" value="PsdUridine_synth_N"/>
</dbReference>
<feature type="domain" description="tRNA pseudouridylate synthase B C-terminal" evidence="7">
    <location>
        <begin position="189"/>
        <end position="247"/>
    </location>
</feature>
<evidence type="ECO:0000313" key="8">
    <source>
        <dbReference type="EMBL" id="OEJ64310.1"/>
    </source>
</evidence>
<dbReference type="STRING" id="28181.BEN30_16640"/>
<gene>
    <name evidence="5" type="primary">truB</name>
    <name evidence="8" type="ORF">BEN30_16640</name>
</gene>
<comment type="catalytic activity">
    <reaction evidence="1 5">
        <text>uridine(55) in tRNA = pseudouridine(55) in tRNA</text>
        <dbReference type="Rhea" id="RHEA:42532"/>
        <dbReference type="Rhea" id="RHEA-COMP:10101"/>
        <dbReference type="Rhea" id="RHEA-COMP:10102"/>
        <dbReference type="ChEBI" id="CHEBI:65314"/>
        <dbReference type="ChEBI" id="CHEBI:65315"/>
        <dbReference type="EC" id="5.4.99.25"/>
    </reaction>
</comment>